<dbReference type="EMBL" id="CAOQHR010000001">
    <property type="protein sequence ID" value="CAI6267554.1"/>
    <property type="molecule type" value="Genomic_DNA"/>
</dbReference>
<feature type="region of interest" description="Disordered" evidence="1">
    <location>
        <begin position="296"/>
        <end position="333"/>
    </location>
</feature>
<organism evidence="2 3">
    <name type="scientific">Periconia digitata</name>
    <dbReference type="NCBI Taxonomy" id="1303443"/>
    <lineage>
        <taxon>Eukaryota</taxon>
        <taxon>Fungi</taxon>
        <taxon>Dikarya</taxon>
        <taxon>Ascomycota</taxon>
        <taxon>Pezizomycotina</taxon>
        <taxon>Dothideomycetes</taxon>
        <taxon>Pleosporomycetidae</taxon>
        <taxon>Pleosporales</taxon>
        <taxon>Massarineae</taxon>
        <taxon>Periconiaceae</taxon>
        <taxon>Periconia</taxon>
    </lineage>
</organism>
<dbReference type="OrthoDB" id="3801145at2759"/>
<comment type="caution">
    <text evidence="2">The sequence shown here is derived from an EMBL/GenBank/DDBJ whole genome shotgun (WGS) entry which is preliminary data.</text>
</comment>
<feature type="compositionally biased region" description="Low complexity" evidence="1">
    <location>
        <begin position="234"/>
        <end position="250"/>
    </location>
</feature>
<feature type="compositionally biased region" description="Polar residues" evidence="1">
    <location>
        <begin position="320"/>
        <end position="333"/>
    </location>
</feature>
<evidence type="ECO:0000313" key="2">
    <source>
        <dbReference type="EMBL" id="CAI6267554.1"/>
    </source>
</evidence>
<feature type="compositionally biased region" description="Polar residues" evidence="1">
    <location>
        <begin position="251"/>
        <end position="266"/>
    </location>
</feature>
<reference evidence="2" key="1">
    <citation type="submission" date="2023-01" db="EMBL/GenBank/DDBJ databases">
        <authorList>
            <person name="Van Ghelder C."/>
            <person name="Rancurel C."/>
        </authorList>
    </citation>
    <scope>NUCLEOTIDE SEQUENCE</scope>
    <source>
        <strain evidence="2">CNCM I-4278</strain>
    </source>
</reference>
<proteinExistence type="predicted"/>
<gene>
    <name evidence="2" type="ORF">PDIGIT_LOCUS1595</name>
</gene>
<evidence type="ECO:0000256" key="1">
    <source>
        <dbReference type="SAM" id="MobiDB-lite"/>
    </source>
</evidence>
<feature type="region of interest" description="Disordered" evidence="1">
    <location>
        <begin position="13"/>
        <end position="55"/>
    </location>
</feature>
<feature type="region of interest" description="Disordered" evidence="1">
    <location>
        <begin position="71"/>
        <end position="98"/>
    </location>
</feature>
<feature type="compositionally biased region" description="Polar residues" evidence="1">
    <location>
        <begin position="28"/>
        <end position="39"/>
    </location>
</feature>
<dbReference type="Proteomes" id="UP001152607">
    <property type="component" value="Unassembled WGS sequence"/>
</dbReference>
<protein>
    <submittedName>
        <fullName evidence="2">Uncharacterized protein</fullName>
    </submittedName>
</protein>
<sequence>MCFTEDGIFTWIKNRKTRSSEEPEIRQRSASARSGTATPQDDRSRQVHTPVSIEEIPRLKKLRTVHSFDSTSAISPKTGFRDDSAVGMSSGPSSPVDGFPTYHTAISAQRVSNPRMTVGPRSSSLPVPTWSLFPTPPNYSRPVTAASQLTRMASSRDESNPSFRNCSPTRVQVRANQSYARSEMASIHQRTTRHFSYQSDISEAPPSPPPKLEDIPTPYAQNSRPVSFRTFVAQSQGRSQSHNSSCSNLSPHTATGTRSSMQNRASRSAGPPPVNKVRGSRRTSLKSFLGRNGYSDEGIFVATSDDPDAPFTMFRWPNPGSGQSTPRSSTMIY</sequence>
<evidence type="ECO:0000313" key="3">
    <source>
        <dbReference type="Proteomes" id="UP001152607"/>
    </source>
</evidence>
<feature type="region of interest" description="Disordered" evidence="1">
    <location>
        <begin position="186"/>
        <end position="284"/>
    </location>
</feature>
<dbReference type="AlphaFoldDB" id="A0A9W4U3I4"/>
<keyword evidence="3" id="KW-1185">Reference proteome</keyword>
<accession>A0A9W4U3I4</accession>
<name>A0A9W4U3I4_9PLEO</name>
<feature type="compositionally biased region" description="Basic and acidic residues" evidence="1">
    <location>
        <begin position="18"/>
        <end position="27"/>
    </location>
</feature>